<dbReference type="GO" id="GO:0005975">
    <property type="term" value="P:carbohydrate metabolic process"/>
    <property type="evidence" value="ECO:0007669"/>
    <property type="project" value="InterPro"/>
</dbReference>
<comment type="caution">
    <text evidence="1">The sequence shown here is derived from an EMBL/GenBank/DDBJ whole genome shotgun (WGS) entry which is preliminary data.</text>
</comment>
<accession>A0A502G0L7</accession>
<protein>
    <submittedName>
        <fullName evidence="1">WalW protein</fullName>
    </submittedName>
</protein>
<name>A0A502G0L7_9SPHN</name>
<dbReference type="RefSeq" id="WP_140849561.1">
    <property type="nucleotide sequence ID" value="NZ_RCZC01000002.1"/>
</dbReference>
<gene>
    <name evidence="1" type="ORF">EAH76_07245</name>
</gene>
<sequence length="341" mass="36466">MPPTAHRPRAPEPRDLVAWPAAFGTRFVVLVDTEEEFDWHAPLARDAHGVSAISALPAAHRRFAEHGVPLTYMVDYPIATDPRAIATLAAVLEDGVSAVGTQLHPWVNPPFDETLSPANSYAGNLPEELEAAKIDALTDAITRGIGTRPIAYRAGRYGIGPNTLRLLAERGYRVDSSMRSRYAYSGDGGPDFAEIGNAAFRTGPGGGILELPLTTIHTGWLRRGGTRLYRTLGALPKGRGLFARAGLLSRVALTPEDMPLRDALEAIAVAIGEGLRLLNFAFHSPSLAPGHTPYVRDAADLARFYAWWDAVFADLARRGVQPASLDAVIVAAGLPASGAGR</sequence>
<dbReference type="Proteomes" id="UP000319931">
    <property type="component" value="Unassembled WGS sequence"/>
</dbReference>
<dbReference type="InterPro" id="IPR011330">
    <property type="entry name" value="Glyco_hydro/deAcase_b/a-brl"/>
</dbReference>
<reference evidence="1 2" key="1">
    <citation type="journal article" date="2019" name="Environ. Microbiol.">
        <title>Species interactions and distinct microbial communities in high Arctic permafrost affected cryosols are associated with the CH4 and CO2 gas fluxes.</title>
        <authorList>
            <person name="Altshuler I."/>
            <person name="Hamel J."/>
            <person name="Turney S."/>
            <person name="Magnuson E."/>
            <person name="Levesque R."/>
            <person name="Greer C."/>
            <person name="Whyte L.G."/>
        </authorList>
    </citation>
    <scope>NUCLEOTIDE SEQUENCE [LARGE SCALE GENOMIC DNA]</scope>
    <source>
        <strain evidence="1 2">E6.1</strain>
    </source>
</reference>
<evidence type="ECO:0000313" key="2">
    <source>
        <dbReference type="Proteomes" id="UP000319931"/>
    </source>
</evidence>
<dbReference type="CDD" id="cd10935">
    <property type="entry name" value="CE4_WalW"/>
    <property type="match status" value="1"/>
</dbReference>
<dbReference type="SUPFAM" id="SSF88713">
    <property type="entry name" value="Glycoside hydrolase/deacetylase"/>
    <property type="match status" value="1"/>
</dbReference>
<dbReference type="OrthoDB" id="9771584at2"/>
<proteinExistence type="predicted"/>
<dbReference type="AlphaFoldDB" id="A0A502G0L7"/>
<keyword evidence="2" id="KW-1185">Reference proteome</keyword>
<dbReference type="Gene3D" id="3.20.20.370">
    <property type="entry name" value="Glycoside hydrolase/deacetylase"/>
    <property type="match status" value="1"/>
</dbReference>
<evidence type="ECO:0000313" key="1">
    <source>
        <dbReference type="EMBL" id="TPG55289.1"/>
    </source>
</evidence>
<organism evidence="1 2">
    <name type="scientific">Sphingomonas glacialis</name>
    <dbReference type="NCBI Taxonomy" id="658225"/>
    <lineage>
        <taxon>Bacteria</taxon>
        <taxon>Pseudomonadati</taxon>
        <taxon>Pseudomonadota</taxon>
        <taxon>Alphaproteobacteria</taxon>
        <taxon>Sphingomonadales</taxon>
        <taxon>Sphingomonadaceae</taxon>
        <taxon>Sphingomonas</taxon>
    </lineage>
</organism>
<dbReference type="EMBL" id="RCZC01000002">
    <property type="protein sequence ID" value="TPG55289.1"/>
    <property type="molecule type" value="Genomic_DNA"/>
</dbReference>